<evidence type="ECO:0000256" key="7">
    <source>
        <dbReference type="RuleBase" id="RU003693"/>
    </source>
</evidence>
<sequence length="369" mass="39169">MPPRITPLVAGLPATVPFVGPETQERQRGTRFRARIGANENGFGPSPKAVAAMAQAAGEVWKYCDPENWDLKQALARHLGVGPENVVVGEGIDGLLGLTVRLVVAPGLPVVTSLGAYPTFNFHVAGFGGRLVTVPFADDREDPEALAAAARAEDARLVYFSNPNNPMASWWPAETVVGLMDAVPDDAILCVDEAYGEFAPDGTLPPIDVSRPNVLRFRTFSKAYGMAGARIAYAVGAAPLIREFDKIRNHFGVNRIAQAGALAALGDTAHLAWIRERIVEARARIGGIAEANGLKPLPSATNFVTVDCGRDGAFARRLLVALAQRGVFVRMPGVAPQDRCIRIGCGPAADLDVLEAELPAALAVARREA</sequence>
<dbReference type="AlphaFoldDB" id="A0A0P6VTA8"/>
<dbReference type="InterPro" id="IPR015422">
    <property type="entry name" value="PyrdxlP-dep_Trfase_small"/>
</dbReference>
<dbReference type="RefSeq" id="WP_054360199.1">
    <property type="nucleotide sequence ID" value="NZ_LJYW01000001.1"/>
</dbReference>
<feature type="domain" description="Aminotransferase class I/classII large" evidence="8">
    <location>
        <begin position="37"/>
        <end position="354"/>
    </location>
</feature>
<reference evidence="9 10" key="2">
    <citation type="submission" date="2015-10" db="EMBL/GenBank/DDBJ databases">
        <title>Draft Genome Sequence of Prosthecomicrobium hirschii ATCC 27832.</title>
        <authorList>
            <person name="Daniel J."/>
            <person name="Givan S.A."/>
            <person name="Brun Y.V."/>
            <person name="Brown P.J."/>
        </authorList>
    </citation>
    <scope>NUCLEOTIDE SEQUENCE [LARGE SCALE GENOMIC DNA]</scope>
    <source>
        <strain evidence="9 10">16</strain>
    </source>
</reference>
<comment type="caution">
    <text evidence="9">The sequence shown here is derived from an EMBL/GenBank/DDBJ whole genome shotgun (WGS) entry which is preliminary data.</text>
</comment>
<evidence type="ECO:0000256" key="6">
    <source>
        <dbReference type="ARBA" id="ARBA00029440"/>
    </source>
</evidence>
<name>A0A0P6VTA8_9HYPH</name>
<dbReference type="SUPFAM" id="SSF53383">
    <property type="entry name" value="PLP-dependent transferases"/>
    <property type="match status" value="1"/>
</dbReference>
<evidence type="ECO:0000256" key="5">
    <source>
        <dbReference type="ARBA" id="ARBA00022898"/>
    </source>
</evidence>
<dbReference type="EC" id="2.6.1.9" evidence="9"/>
<dbReference type="InterPro" id="IPR004839">
    <property type="entry name" value="Aminotransferase_I/II_large"/>
</dbReference>
<evidence type="ECO:0000256" key="1">
    <source>
        <dbReference type="ARBA" id="ARBA00001933"/>
    </source>
</evidence>
<dbReference type="Gene3D" id="3.90.1150.10">
    <property type="entry name" value="Aspartate Aminotransferase, domain 1"/>
    <property type="match status" value="1"/>
</dbReference>
<keyword evidence="4 9" id="KW-0808">Transferase</keyword>
<dbReference type="STRING" id="665126.ABB55_18950"/>
<dbReference type="InterPro" id="IPR050106">
    <property type="entry name" value="HistidinolP_aminotransfase"/>
</dbReference>
<accession>A0A0P6VTA8</accession>
<dbReference type="EMBL" id="LJYW01000001">
    <property type="protein sequence ID" value="KPL54034.1"/>
    <property type="molecule type" value="Genomic_DNA"/>
</dbReference>
<dbReference type="PANTHER" id="PTHR43643:SF3">
    <property type="entry name" value="HISTIDINOL-PHOSPHATE AMINOTRANSFERASE"/>
    <property type="match status" value="1"/>
</dbReference>
<dbReference type="InterPro" id="IPR001917">
    <property type="entry name" value="Aminotrans_II_pyridoxalP_BS"/>
</dbReference>
<evidence type="ECO:0000259" key="8">
    <source>
        <dbReference type="Pfam" id="PF00155"/>
    </source>
</evidence>
<reference evidence="9 10" key="1">
    <citation type="submission" date="2015-09" db="EMBL/GenBank/DDBJ databases">
        <authorList>
            <person name="Jackson K.R."/>
            <person name="Lunt B.L."/>
            <person name="Fisher J.N.B."/>
            <person name="Gardner A.V."/>
            <person name="Bailey M.E."/>
            <person name="Deus L.M."/>
            <person name="Earl A.S."/>
            <person name="Gibby P.D."/>
            <person name="Hartmann K.A."/>
            <person name="Liu J.E."/>
            <person name="Manci A.M."/>
            <person name="Nielsen D.A."/>
            <person name="Solomon M.B."/>
            <person name="Breakwell D.P."/>
            <person name="Burnett S.H."/>
            <person name="Grose J.H."/>
        </authorList>
    </citation>
    <scope>NUCLEOTIDE SEQUENCE [LARGE SCALE GENOMIC DNA]</scope>
    <source>
        <strain evidence="9 10">16</strain>
    </source>
</reference>
<keyword evidence="5 7" id="KW-0663">Pyridoxal phosphate</keyword>
<dbReference type="Gene3D" id="3.40.640.10">
    <property type="entry name" value="Type I PLP-dependent aspartate aminotransferase-like (Major domain)"/>
    <property type="match status" value="1"/>
</dbReference>
<keyword evidence="3 9" id="KW-0032">Aminotransferase</keyword>
<evidence type="ECO:0000256" key="3">
    <source>
        <dbReference type="ARBA" id="ARBA00022576"/>
    </source>
</evidence>
<dbReference type="Proteomes" id="UP000048984">
    <property type="component" value="Unassembled WGS sequence"/>
</dbReference>
<evidence type="ECO:0000256" key="4">
    <source>
        <dbReference type="ARBA" id="ARBA00022679"/>
    </source>
</evidence>
<dbReference type="PANTHER" id="PTHR43643">
    <property type="entry name" value="HISTIDINOL-PHOSPHATE AMINOTRANSFERASE 2"/>
    <property type="match status" value="1"/>
</dbReference>
<dbReference type="NCBIfam" id="NF006014">
    <property type="entry name" value="PRK08153.1"/>
    <property type="match status" value="1"/>
</dbReference>
<proteinExistence type="inferred from homology"/>
<comment type="similarity">
    <text evidence="2">Belongs to the class-II pyridoxal-phosphate-dependent aminotransferase family. Histidinol-phosphate aminotransferase subfamily.</text>
</comment>
<organism evidence="9 10">
    <name type="scientific">Prosthecodimorpha hirschii</name>
    <dbReference type="NCBI Taxonomy" id="665126"/>
    <lineage>
        <taxon>Bacteria</taxon>
        <taxon>Pseudomonadati</taxon>
        <taxon>Pseudomonadota</taxon>
        <taxon>Alphaproteobacteria</taxon>
        <taxon>Hyphomicrobiales</taxon>
        <taxon>Ancalomicrobiaceae</taxon>
        <taxon>Prosthecodimorpha</taxon>
    </lineage>
</organism>
<comment type="cofactor">
    <cofactor evidence="1 7">
        <name>pyridoxal 5'-phosphate</name>
        <dbReference type="ChEBI" id="CHEBI:597326"/>
    </cofactor>
</comment>
<dbReference type="InterPro" id="IPR015421">
    <property type="entry name" value="PyrdxlP-dep_Trfase_major"/>
</dbReference>
<dbReference type="Pfam" id="PF00155">
    <property type="entry name" value="Aminotran_1_2"/>
    <property type="match status" value="1"/>
</dbReference>
<dbReference type="InterPro" id="IPR015424">
    <property type="entry name" value="PyrdxlP-dep_Trfase"/>
</dbReference>
<dbReference type="PROSITE" id="PS00599">
    <property type="entry name" value="AA_TRANSFER_CLASS_2"/>
    <property type="match status" value="1"/>
</dbReference>
<protein>
    <submittedName>
        <fullName evidence="9">Histidinol-phosphate aminotransferase</fullName>
        <ecNumber evidence="9">2.6.1.9</ecNumber>
    </submittedName>
</protein>
<dbReference type="CDD" id="cd00609">
    <property type="entry name" value="AAT_like"/>
    <property type="match status" value="1"/>
</dbReference>
<evidence type="ECO:0000313" key="10">
    <source>
        <dbReference type="Proteomes" id="UP000048984"/>
    </source>
</evidence>
<dbReference type="GO" id="GO:0004400">
    <property type="term" value="F:histidinol-phosphate transaminase activity"/>
    <property type="evidence" value="ECO:0007669"/>
    <property type="project" value="UniProtKB-EC"/>
</dbReference>
<gene>
    <name evidence="9" type="ORF">ABB55_18950</name>
</gene>
<comment type="pathway">
    <text evidence="6">Amino-acid biosynthesis.</text>
</comment>
<keyword evidence="10" id="KW-1185">Reference proteome</keyword>
<evidence type="ECO:0000256" key="2">
    <source>
        <dbReference type="ARBA" id="ARBA00007970"/>
    </source>
</evidence>
<evidence type="ECO:0000313" key="9">
    <source>
        <dbReference type="EMBL" id="KPL54034.1"/>
    </source>
</evidence>
<dbReference type="GO" id="GO:0030170">
    <property type="term" value="F:pyridoxal phosphate binding"/>
    <property type="evidence" value="ECO:0007669"/>
    <property type="project" value="InterPro"/>
</dbReference>